<dbReference type="Proteomes" id="UP000268093">
    <property type="component" value="Unassembled WGS sequence"/>
</dbReference>
<dbReference type="EMBL" id="RBNI01000863">
    <property type="protein sequence ID" value="RUP51252.1"/>
    <property type="molecule type" value="Genomic_DNA"/>
</dbReference>
<evidence type="ECO:0000313" key="4">
    <source>
        <dbReference type="Proteomes" id="UP000268093"/>
    </source>
</evidence>
<sequence length="834" mass="94325">MSAPNSTPHPEQADFVSDKEKPSRWQFSGTGSCFQIYCGSELLIEAAEVEHMLALQYIYAASSLKIQAEVPAEFDNEKRKYYQAELVRGWKKTIHSIYREEMQHLHVVNQVLVGVGAEPYFGRPNFPVNWFYKEKGTDSGKIPMVLAQFDPDTLWRFLTFERGPIDQEMPELMPNFVAAYRDGKTSPLGEIPEPPFYKDLAQLYTDIMNGLTEKMFELGKKDVNDMFKETGDDAETPQLPGDRGIPKITDVATAKAALQQVIDQGEGIGAIDVNGHFQKFKSIWDAFRAELVIDEHFRPARNVMANPQLRYHSEVVDGVFEKNSTPEQKQAASENPLDIRCIHKIPDGTVAHKFSNLLCEAYEFLVIWLRQIYTHKVTCEPEFHAIRQLAFLPYMSEVILPLSEIITEIVVWPSAQSSGNIFLGASFEITNSAMSLPSAHALRTTQTERLREMGDDAKQLVELCQKPEYNNQLPKRALKRLEDLRLTFHHLSQEFDFRSRRISPPIPGDNLMPSVEQRLNRYSEDATNFDPQIDMGTYLKLDFEGWAHCRLATNPDSSNDPRGTAGNSFAFTDEPDLDSVLRFQSTAGTVGRPGIPFKFGVTVKKATKCTPAGESNVPDVFQDAKVDLLGSPALQGLNYIVGDPAKEIVDPFELEVRDKYDKPLLKRRAIGKTFAEGTASERRWCARGPISVKSATNLNLFNIGQSELIGRADDYWVNRTEVLKQELSKIDNKLSAKAIALQARLDHIEKATRIMMLRLGLWERHRHTLSGDRGWASETAIPFKVLVDSDPNDDTPKMNKWLVTYDLSFFDTDALSLYVQGTLYVPINPVQKSR</sequence>
<dbReference type="InterPro" id="IPR026820">
    <property type="entry name" value="VioB/RebD_dom"/>
</dbReference>
<evidence type="ECO:0000313" key="3">
    <source>
        <dbReference type="EMBL" id="RUP51252.1"/>
    </source>
</evidence>
<organism evidence="3 4">
    <name type="scientific">Jimgerdemannia flammicorona</name>
    <dbReference type="NCBI Taxonomy" id="994334"/>
    <lineage>
        <taxon>Eukaryota</taxon>
        <taxon>Fungi</taxon>
        <taxon>Fungi incertae sedis</taxon>
        <taxon>Mucoromycota</taxon>
        <taxon>Mucoromycotina</taxon>
        <taxon>Endogonomycetes</taxon>
        <taxon>Endogonales</taxon>
        <taxon>Endogonaceae</taxon>
        <taxon>Jimgerdemannia</taxon>
    </lineage>
</organism>
<protein>
    <submittedName>
        <fullName evidence="3">Ferritin-like-domain-containing protein</fullName>
    </submittedName>
</protein>
<dbReference type="AlphaFoldDB" id="A0A433DK33"/>
<dbReference type="InterPro" id="IPR012347">
    <property type="entry name" value="Ferritin-like"/>
</dbReference>
<accession>A0A433DK33</accession>
<dbReference type="Gene3D" id="1.20.1260.10">
    <property type="match status" value="1"/>
</dbReference>
<reference evidence="3 4" key="1">
    <citation type="journal article" date="2018" name="New Phytol.">
        <title>Phylogenomics of Endogonaceae and evolution of mycorrhizas within Mucoromycota.</title>
        <authorList>
            <person name="Chang Y."/>
            <person name="Desiro A."/>
            <person name="Na H."/>
            <person name="Sandor L."/>
            <person name="Lipzen A."/>
            <person name="Clum A."/>
            <person name="Barry K."/>
            <person name="Grigoriev I.V."/>
            <person name="Martin F.M."/>
            <person name="Stajich J.E."/>
            <person name="Smith M.E."/>
            <person name="Bonito G."/>
            <person name="Spatafora J.W."/>
        </authorList>
    </citation>
    <scope>NUCLEOTIDE SEQUENCE [LARGE SCALE GENOMIC DNA]</scope>
    <source>
        <strain evidence="3 4">GMNB39</strain>
    </source>
</reference>
<evidence type="ECO:0000259" key="2">
    <source>
        <dbReference type="Pfam" id="PF12902"/>
    </source>
</evidence>
<gene>
    <name evidence="3" type="ORF">BC936DRAFT_149227</name>
</gene>
<comment type="caution">
    <text evidence="3">The sequence shown here is derived from an EMBL/GenBank/DDBJ whole genome shotgun (WGS) entry which is preliminary data.</text>
</comment>
<keyword evidence="4" id="KW-1185">Reference proteome</keyword>
<dbReference type="Pfam" id="PF12902">
    <property type="entry name" value="Ferritin-like"/>
    <property type="match status" value="1"/>
</dbReference>
<name>A0A433DK33_9FUNG</name>
<proteinExistence type="predicted"/>
<evidence type="ECO:0000256" key="1">
    <source>
        <dbReference type="SAM" id="MobiDB-lite"/>
    </source>
</evidence>
<dbReference type="CDD" id="cd00657">
    <property type="entry name" value="Ferritin_like"/>
    <property type="match status" value="1"/>
</dbReference>
<feature type="region of interest" description="Disordered" evidence="1">
    <location>
        <begin position="1"/>
        <end position="23"/>
    </location>
</feature>
<feature type="domain" description="Iminophenyl-pyruvate dimer synthase" evidence="2">
    <location>
        <begin position="43"/>
        <end position="283"/>
    </location>
</feature>